<dbReference type="AlphaFoldDB" id="A0A0F9G2D0"/>
<proteinExistence type="predicted"/>
<name>A0A0F9G2D0_9ZZZZ</name>
<protein>
    <submittedName>
        <fullName evidence="1">Uncharacterized protein</fullName>
    </submittedName>
</protein>
<feature type="non-terminal residue" evidence="1">
    <location>
        <position position="1"/>
    </location>
</feature>
<organism evidence="1">
    <name type="scientific">marine sediment metagenome</name>
    <dbReference type="NCBI Taxonomy" id="412755"/>
    <lineage>
        <taxon>unclassified sequences</taxon>
        <taxon>metagenomes</taxon>
        <taxon>ecological metagenomes</taxon>
    </lineage>
</organism>
<sequence>ALYLAKQSGRNIIKTEEQLPALSEKL</sequence>
<accession>A0A0F9G2D0</accession>
<comment type="caution">
    <text evidence="1">The sequence shown here is derived from an EMBL/GenBank/DDBJ whole genome shotgun (WGS) entry which is preliminary data.</text>
</comment>
<evidence type="ECO:0000313" key="1">
    <source>
        <dbReference type="EMBL" id="KKL92829.1"/>
    </source>
</evidence>
<gene>
    <name evidence="1" type="ORF">LCGC14_1880750</name>
</gene>
<dbReference type="EMBL" id="LAZR01019361">
    <property type="protein sequence ID" value="KKL92829.1"/>
    <property type="molecule type" value="Genomic_DNA"/>
</dbReference>
<reference evidence="1" key="1">
    <citation type="journal article" date="2015" name="Nature">
        <title>Complex archaea that bridge the gap between prokaryotes and eukaryotes.</title>
        <authorList>
            <person name="Spang A."/>
            <person name="Saw J.H."/>
            <person name="Jorgensen S.L."/>
            <person name="Zaremba-Niedzwiedzka K."/>
            <person name="Martijn J."/>
            <person name="Lind A.E."/>
            <person name="van Eijk R."/>
            <person name="Schleper C."/>
            <person name="Guy L."/>
            <person name="Ettema T.J."/>
        </authorList>
    </citation>
    <scope>NUCLEOTIDE SEQUENCE</scope>
</reference>